<dbReference type="EMBL" id="LWBR01000024">
    <property type="protein sequence ID" value="KZN96205.1"/>
    <property type="molecule type" value="Genomic_DNA"/>
</dbReference>
<comment type="caution">
    <text evidence="2">The sequence shown here is derived from an EMBL/GenBank/DDBJ whole genome shotgun (WGS) entry which is preliminary data.</text>
</comment>
<evidence type="ECO:0000313" key="3">
    <source>
        <dbReference type="Proteomes" id="UP000076476"/>
    </source>
</evidence>
<organism evidence="2 3">
    <name type="scientific">Aeribacillus pallidus</name>
    <dbReference type="NCBI Taxonomy" id="33936"/>
    <lineage>
        <taxon>Bacteria</taxon>
        <taxon>Bacillati</taxon>
        <taxon>Bacillota</taxon>
        <taxon>Bacilli</taxon>
        <taxon>Bacillales</taxon>
        <taxon>Bacillaceae</taxon>
        <taxon>Aeribacillus</taxon>
    </lineage>
</organism>
<protein>
    <recommendedName>
        <fullName evidence="4">Spore cortex protein CoxA</fullName>
    </recommendedName>
</protein>
<dbReference type="Pfam" id="PF09580">
    <property type="entry name" value="Spore_YhcN_YlaJ"/>
    <property type="match status" value="1"/>
</dbReference>
<feature type="signal peptide" evidence="1">
    <location>
        <begin position="1"/>
        <end position="19"/>
    </location>
</feature>
<dbReference type="InterPro" id="IPR019076">
    <property type="entry name" value="Spore_lipoprot_YhcN/YlaJ-like"/>
</dbReference>
<keyword evidence="1" id="KW-0732">Signal</keyword>
<sequence>MRKSVSAAIALSFMTIGLAACNNNNGALDDRNRNGAAPIGYYSTDRDRNFDYVDNDGPITEMFDGGMDDNDMLRDANDRNRDRSLTVNDRRNNGFQRSDVNYHNHLRDVGSNNAQLAERISDQVSRLKNVQDVDTLVTNDRVVVAINTTDRNEQNVKNRAKRVVSRLAGNKSIHIVTDEETFTRVRNINNNLNNGTDVGEDIQRLFNDIGEAVTEPFDGNNH</sequence>
<feature type="chain" id="PRO_5007868943" description="Spore cortex protein CoxA" evidence="1">
    <location>
        <begin position="20"/>
        <end position="222"/>
    </location>
</feature>
<dbReference type="Proteomes" id="UP000076476">
    <property type="component" value="Unassembled WGS sequence"/>
</dbReference>
<evidence type="ECO:0000256" key="1">
    <source>
        <dbReference type="SAM" id="SignalP"/>
    </source>
</evidence>
<reference evidence="2 3" key="1">
    <citation type="submission" date="2016-04" db="EMBL/GenBank/DDBJ databases">
        <title>Draft genome sequence of Aeribacillus pallidus 8m3 from petroleum reservoir.</title>
        <authorList>
            <person name="Poltaraus A.B."/>
            <person name="Nazina T.N."/>
            <person name="Tourova T.P."/>
            <person name="Malakho S.M."/>
            <person name="Korshunova A.V."/>
            <person name="Sokolova D.S."/>
        </authorList>
    </citation>
    <scope>NUCLEOTIDE SEQUENCE [LARGE SCALE GENOMIC DNA]</scope>
    <source>
        <strain evidence="2 3">8m3</strain>
    </source>
</reference>
<keyword evidence="3" id="KW-1185">Reference proteome</keyword>
<dbReference type="AlphaFoldDB" id="A0A165XMW2"/>
<dbReference type="STRING" id="33936.AZI98_09085"/>
<gene>
    <name evidence="2" type="ORF">AZI98_09085</name>
</gene>
<evidence type="ECO:0000313" key="2">
    <source>
        <dbReference type="EMBL" id="KZN96205.1"/>
    </source>
</evidence>
<dbReference type="OrthoDB" id="2988958at2"/>
<dbReference type="PROSITE" id="PS51257">
    <property type="entry name" value="PROKAR_LIPOPROTEIN"/>
    <property type="match status" value="1"/>
</dbReference>
<accession>A0A165XMW2</accession>
<name>A0A165XMW2_9BACI</name>
<dbReference type="RefSeq" id="WP_063387966.1">
    <property type="nucleotide sequence ID" value="NZ_LWBR01000024.1"/>
</dbReference>
<proteinExistence type="predicted"/>
<evidence type="ECO:0008006" key="4">
    <source>
        <dbReference type="Google" id="ProtNLM"/>
    </source>
</evidence>